<proteinExistence type="predicted"/>
<feature type="signal peptide" evidence="1">
    <location>
        <begin position="1"/>
        <end position="20"/>
    </location>
</feature>
<reference evidence="2" key="1">
    <citation type="submission" date="2020-01" db="EMBL/GenBank/DDBJ databases">
        <authorList>
            <person name="Meier V. D."/>
            <person name="Meier V D."/>
        </authorList>
    </citation>
    <scope>NUCLEOTIDE SEQUENCE</scope>
    <source>
        <strain evidence="2">HLG_WM_MAG_03</strain>
    </source>
</reference>
<dbReference type="EMBL" id="CACVAR010000037">
    <property type="protein sequence ID" value="CAA6799267.1"/>
    <property type="molecule type" value="Genomic_DNA"/>
</dbReference>
<dbReference type="AlphaFoldDB" id="A0A6S6S822"/>
<evidence type="ECO:0000256" key="1">
    <source>
        <dbReference type="SAM" id="SignalP"/>
    </source>
</evidence>
<evidence type="ECO:0000313" key="2">
    <source>
        <dbReference type="EMBL" id="CAA6799267.1"/>
    </source>
</evidence>
<accession>A0A6S6S822</accession>
<protein>
    <recommendedName>
        <fullName evidence="3">EF-hand domain-containing protein</fullName>
    </recommendedName>
</protein>
<keyword evidence="1" id="KW-0732">Signal</keyword>
<name>A0A6S6S822_9BACT</name>
<sequence length="1002" mass="115507">MNKFIKTALLSIMLIGFLNATDFQNDLRRTNEYKVKRPKLVTEAQSRLKSHKILAKSRSNGTFIITVEGVCHEEFMQEYGSLLTVNMIVYKDEDEVADISGLRKKSKRISEHKYPSKYAGLDGKKMIYSNTIEEVTKIFNYSDSSDGKEHNYIIAFEVKTKDGHYILAKYQEFDTHEKNTTDNKNLITPDLPDKLEQKMINAKITKLKNVINSIRQSINEAQQKCKKDLTRINQKMNHLNGLSQSEKEKINFKQKIDEWKNYTIIKSQRMLNGECPVNMGYGEISVAKAQEKTDAYLKEIQTLNKKTIPKITTNNINTLEQKYIQGFTSNNNTEIDKLKKIHQAMLRKVDSLLPSSELPSYFASLGFSTPPEQDPKALKLWRNKIKSILNQGWIYALSTQEIVAVKNELKKHIVLLNKYRDAHKFSEDAVYQIVEANQQLTNDLITAIPGVDDATDILGLIRGEDLAGNKLTLLDYMMQFGLAAMLKLSSNKSFKKALKKTSEQIDVLKKGTKSSLARKMNVVIEKLEIDPKKLSKKRVTQNKLRVSKMEVLNSTQWKESQEIFKRAQKSATNKVKKLKKIIDEGTDKEVKRAIEQLYKDKSAKTLLIGTPAFQDLQEKTVKKMGEIYDKVDNKVIQSLTDDEHVKKYMKRYANEGKMLKIETLNVTNAKTKISLGRDRDVTFYAVFEKNGKTKRFEVPHHLAEETYKKELFLNYRGKVSKSTKELNKFYDEMEQVVTSSKHMEAYSIPKGVTIEDFFKKDALHGFGNIEDQVKTVKIKSQEFFNESQKYAKMSAELKKSNPNKAIFYKVKEMQEMTEEMRQASKQYKNMILPRAKKYLGSSHKIPFEISETMRLYDEVGKGLISPDEVNALIKKVFKKSPNDVISNTATYLQKLEVVSKVAYNKAQKSMLTKTLKGLKRIPTSRGFTQAIRISNQSLRKRELNVQEFSKIRQDFFKDHLANFSKEAKEKKALLTWIEKAYPKEITKVEYIAWKKALKGALK</sequence>
<organism evidence="2">
    <name type="scientific">uncultured Sulfurovum sp</name>
    <dbReference type="NCBI Taxonomy" id="269237"/>
    <lineage>
        <taxon>Bacteria</taxon>
        <taxon>Pseudomonadati</taxon>
        <taxon>Campylobacterota</taxon>
        <taxon>Epsilonproteobacteria</taxon>
        <taxon>Campylobacterales</taxon>
        <taxon>Sulfurovaceae</taxon>
        <taxon>Sulfurovum</taxon>
        <taxon>environmental samples</taxon>
    </lineage>
</organism>
<gene>
    <name evidence="2" type="ORF">HELGO_WM30198</name>
</gene>
<feature type="chain" id="PRO_5027746559" description="EF-hand domain-containing protein" evidence="1">
    <location>
        <begin position="21"/>
        <end position="1002"/>
    </location>
</feature>
<evidence type="ECO:0008006" key="3">
    <source>
        <dbReference type="Google" id="ProtNLM"/>
    </source>
</evidence>